<reference evidence="2 3" key="1">
    <citation type="journal article" date="2015" name="Genome Announc.">
        <title>Expanding the biotechnology potential of lactobacilli through comparative genomics of 213 strains and associated genera.</title>
        <authorList>
            <person name="Sun Z."/>
            <person name="Harris H.M."/>
            <person name="McCann A."/>
            <person name="Guo C."/>
            <person name="Argimon S."/>
            <person name="Zhang W."/>
            <person name="Yang X."/>
            <person name="Jeffery I.B."/>
            <person name="Cooney J.C."/>
            <person name="Kagawa T.F."/>
            <person name="Liu W."/>
            <person name="Song Y."/>
            <person name="Salvetti E."/>
            <person name="Wrobel A."/>
            <person name="Rasinkangas P."/>
            <person name="Parkhill J."/>
            <person name="Rea M.C."/>
            <person name="O'Sullivan O."/>
            <person name="Ritari J."/>
            <person name="Douillard F.P."/>
            <person name="Paul Ross R."/>
            <person name="Yang R."/>
            <person name="Briner A.E."/>
            <person name="Felis G.E."/>
            <person name="de Vos W.M."/>
            <person name="Barrangou R."/>
            <person name="Klaenhammer T.R."/>
            <person name="Caufield P.W."/>
            <person name="Cui Y."/>
            <person name="Zhang H."/>
            <person name="O'Toole P.W."/>
        </authorList>
    </citation>
    <scope>NUCLEOTIDE SEQUENCE [LARGE SCALE GENOMIC DNA]</scope>
    <source>
        <strain evidence="2 3">DSM 20534</strain>
    </source>
</reference>
<evidence type="ECO:0000313" key="3">
    <source>
        <dbReference type="Proteomes" id="UP000050909"/>
    </source>
</evidence>
<dbReference type="InterPro" id="IPR007863">
    <property type="entry name" value="Peptidase_M16_C"/>
</dbReference>
<dbReference type="PATRIC" id="fig|1423722.3.peg.514"/>
<protein>
    <submittedName>
        <fullName evidence="2">Zn-dependent peptidase</fullName>
    </submittedName>
</protein>
<dbReference type="Proteomes" id="UP000050909">
    <property type="component" value="Unassembled WGS sequence"/>
</dbReference>
<dbReference type="SUPFAM" id="SSF63411">
    <property type="entry name" value="LuxS/MPP-like metallohydrolase"/>
    <property type="match status" value="2"/>
</dbReference>
<dbReference type="GO" id="GO:0046872">
    <property type="term" value="F:metal ion binding"/>
    <property type="evidence" value="ECO:0007669"/>
    <property type="project" value="InterPro"/>
</dbReference>
<dbReference type="Pfam" id="PF05193">
    <property type="entry name" value="Peptidase_M16_C"/>
    <property type="match status" value="1"/>
</dbReference>
<gene>
    <name evidence="2" type="ORF">FC62_GL000505</name>
</gene>
<comment type="caution">
    <text evidence="2">The sequence shown here is derived from an EMBL/GenBank/DDBJ whole genome shotgun (WGS) entry which is preliminary data.</text>
</comment>
<dbReference type="AlphaFoldDB" id="A0A0R1GWS4"/>
<dbReference type="RefSeq" id="WP_056945959.1">
    <property type="nucleotide sequence ID" value="NZ_AZCV01000001.1"/>
</dbReference>
<dbReference type="Gene3D" id="3.30.830.10">
    <property type="entry name" value="Metalloenzyme, LuxS/M16 peptidase-like"/>
    <property type="match status" value="2"/>
</dbReference>
<dbReference type="InterPro" id="IPR011249">
    <property type="entry name" value="Metalloenz_LuxS/M16"/>
</dbReference>
<evidence type="ECO:0000313" key="2">
    <source>
        <dbReference type="EMBL" id="KRK38813.1"/>
    </source>
</evidence>
<name>A0A0R1GWS4_9LACO</name>
<proteinExistence type="predicted"/>
<evidence type="ECO:0000259" key="1">
    <source>
        <dbReference type="Pfam" id="PF05193"/>
    </source>
</evidence>
<accession>A0A0R1GWS4</accession>
<keyword evidence="3" id="KW-1185">Reference proteome</keyword>
<sequence length="410" mass="47316">MIETSNVHFFQNKKFQTAQLGCFFRLPLTQENLAYATLLALYQGNVSHRYQTMQQQAARLAELYDVNLSIFPQVRGNQIIFQVRVEWIEPSLILDQDYTNAQVVELARAILLEPLFTDNAGEMLRYTKNELFDEIDEFFDAPDNVAFYDFYQQYYVDHPDYSRTLFGDIDLLHKISLEELHDFHRQLLDAPALVIGTERDVLELTDLVMAKLVTQIPGLKREFTEQNLRIAPVEHDYQEITKQFGAQQAQLFMGYAVLNPPINRWIGNVFTQYLGGDESSILFRNVRERLGAAYAIDALNYNDNNLLVVTAGLEKDKVEASKLVIKDELQKIAAGAIDRQLLEQAKSSLVRQRKMLFDRQKNIMAVKLNAELRGVKESEAEIERQITLVSQKMIQDFASQLLLKESYILE</sequence>
<feature type="domain" description="Peptidase M16 C-terminal" evidence="1">
    <location>
        <begin position="174"/>
        <end position="349"/>
    </location>
</feature>
<organism evidence="2 3">
    <name type="scientific">Amylolactobacillus amylotrophicus DSM 20534</name>
    <dbReference type="NCBI Taxonomy" id="1423722"/>
    <lineage>
        <taxon>Bacteria</taxon>
        <taxon>Bacillati</taxon>
        <taxon>Bacillota</taxon>
        <taxon>Bacilli</taxon>
        <taxon>Lactobacillales</taxon>
        <taxon>Lactobacillaceae</taxon>
        <taxon>Amylolactobacillus</taxon>
    </lineage>
</organism>
<dbReference type="EMBL" id="AZCV01000001">
    <property type="protein sequence ID" value="KRK38813.1"/>
    <property type="molecule type" value="Genomic_DNA"/>
</dbReference>